<dbReference type="Proteomes" id="UP000186165">
    <property type="component" value="Chromosome"/>
</dbReference>
<organism evidence="1 3">
    <name type="scientific">Halodesulfurarchaeum formicicum</name>
    <dbReference type="NCBI Taxonomy" id="1873524"/>
    <lineage>
        <taxon>Archaea</taxon>
        <taxon>Methanobacteriati</taxon>
        <taxon>Methanobacteriota</taxon>
        <taxon>Stenosarchaea group</taxon>
        <taxon>Halobacteria</taxon>
        <taxon>Halobacteriales</taxon>
        <taxon>Halobacteriaceae</taxon>
        <taxon>Halodesulfurarchaeum</taxon>
    </lineage>
</organism>
<dbReference type="InterPro" id="IPR055533">
    <property type="entry name" value="DUF7109"/>
</dbReference>
<sequence>MELSGDELAGIVDQFGALPPAALRSGIEETAFRAGVELDAETVEEWIDEAKADFELLTVEHDEKTLIVPGPRAFPEVPEAASDLPHVLAEPTRTVPAAALESGIRARLDEAVAAAETPARANELVDVTYDAEAWAGIELADVRDRLLDLAEGES</sequence>
<reference evidence="2" key="3">
    <citation type="journal article" date="2017" name="ISME J.">
        <title>Discovery of anaerobic lithoheterotrophic haloarchaea, ubiquitous in hypersaline habitats.</title>
        <authorList>
            <person name="Sorokin D.Y."/>
            <person name="Messina E."/>
            <person name="Smedile F."/>
            <person name="Roman P."/>
            <person name="Damste J.S.S."/>
            <person name="Ciordia S."/>
            <person name="Mena M.C."/>
            <person name="Ferrer M."/>
            <person name="Golyshin P.N."/>
            <person name="Kublanov I.V."/>
            <person name="Samarov N.I."/>
            <person name="Toshchakov S.V."/>
            <person name="La Cono V."/>
            <person name="Yakimov M.M."/>
        </authorList>
    </citation>
    <scope>NUCLEOTIDE SEQUENCE</scope>
    <source>
        <strain evidence="2">HSR6</strain>
    </source>
</reference>
<evidence type="ECO:0000313" key="4">
    <source>
        <dbReference type="Proteomes" id="UP000186165"/>
    </source>
</evidence>
<dbReference type="AlphaFoldDB" id="A0A1D8S5K6"/>
<evidence type="ECO:0000313" key="2">
    <source>
        <dbReference type="EMBL" id="APE95973.1"/>
    </source>
</evidence>
<dbReference type="GeneID" id="30418057"/>
<evidence type="ECO:0000313" key="1">
    <source>
        <dbReference type="EMBL" id="AOW80634.1"/>
    </source>
</evidence>
<dbReference type="STRING" id="1873524.HSR6_1530"/>
<gene>
    <name evidence="2" type="ORF">HSR6_1530</name>
    <name evidence="1" type="ORF">HTSR_1458</name>
</gene>
<accession>A0A1J1ADJ7</accession>
<reference evidence="4" key="2">
    <citation type="submission" date="2016-08" db="EMBL/GenBank/DDBJ databases">
        <title>Discovery of first anaerobic lithoheterotrophic haloarchae widely represented in hypersaline habitats.</title>
        <authorList>
            <person name="Sorokin D.Y."/>
            <person name="Kublanov I.V."/>
            <person name="Roman P."/>
            <person name="Sinninghe Damste J.S."/>
            <person name="Golyshin P.N."/>
            <person name="Rojo D."/>
            <person name="Ciordia S."/>
            <person name="Mena Md.C."/>
            <person name="Ferrer M."/>
            <person name="Smedile F."/>
            <person name="Messina E."/>
            <person name="La Cono V."/>
            <person name="Yakimov M.M."/>
        </authorList>
    </citation>
    <scope>NUCLEOTIDE SEQUENCE [LARGE SCALE GENOMIC DNA]</scope>
    <source>
        <strain evidence="4">HSR6</strain>
    </source>
</reference>
<keyword evidence="4" id="KW-1185">Reference proteome</keyword>
<protein>
    <submittedName>
        <fullName evidence="1">Uncharacterized protein</fullName>
    </submittedName>
</protein>
<accession>A0A1D8S5K6</accession>
<dbReference type="EMBL" id="CP016804">
    <property type="protein sequence ID" value="APE95973.1"/>
    <property type="molecule type" value="Genomic_DNA"/>
</dbReference>
<name>A0A1D8S5K6_9EURY</name>
<dbReference type="KEGG" id="halh:HTSR_1458"/>
<dbReference type="RefSeq" id="WP_070365312.1">
    <property type="nucleotide sequence ID" value="NZ_CP016070.1"/>
</dbReference>
<reference evidence="1 3" key="1">
    <citation type="submission" date="2016-06" db="EMBL/GenBank/DDBJ databases">
        <title>Discovery of anaerobic lithoheterotrophic haloarchaeon capable of sulfur respiration by hydrogen and formate.</title>
        <authorList>
            <person name="Sorokin D.Y."/>
            <person name="Kublanov I.V."/>
            <person name="Roman P."/>
            <person name="Sinninghe Damste J.S."/>
            <person name="Golyshin P.N."/>
            <person name="Rojo D."/>
            <person name="Ciordia S."/>
            <person name="Mena Md.C."/>
            <person name="Ferrer M."/>
            <person name="Smedile F."/>
            <person name="Messina E."/>
            <person name="La Cono V."/>
            <person name="Yakimov M.M."/>
        </authorList>
    </citation>
    <scope>NUCLEOTIDE SEQUENCE [LARGE SCALE GENOMIC DNA]</scope>
    <source>
        <strain evidence="1 3">HTSR1</strain>
    </source>
</reference>
<proteinExistence type="predicted"/>
<dbReference type="KEGG" id="hhsr:HSR6_1530"/>
<dbReference type="PATRIC" id="fig|1855411.3.peg.1461"/>
<dbReference type="Proteomes" id="UP000185608">
    <property type="component" value="Chromosome"/>
</dbReference>
<dbReference type="Pfam" id="PF23421">
    <property type="entry name" value="DUF7109"/>
    <property type="match status" value="1"/>
</dbReference>
<dbReference type="EMBL" id="CP016070">
    <property type="protein sequence ID" value="AOW80634.1"/>
    <property type="molecule type" value="Genomic_DNA"/>
</dbReference>
<evidence type="ECO:0000313" key="3">
    <source>
        <dbReference type="Proteomes" id="UP000185608"/>
    </source>
</evidence>